<dbReference type="Proteomes" id="UP000001025">
    <property type="component" value="Chromosome"/>
</dbReference>
<protein>
    <submittedName>
        <fullName evidence="2">Uncharacterized protein</fullName>
    </submittedName>
</protein>
<evidence type="ECO:0000313" key="2">
    <source>
        <dbReference type="EMBL" id="CAD77408.1"/>
    </source>
</evidence>
<dbReference type="AlphaFoldDB" id="Q7UJ50"/>
<gene>
    <name evidence="2" type="ordered locus">RB12132</name>
</gene>
<dbReference type="EnsemblBacteria" id="CAD77408">
    <property type="protein sequence ID" value="CAD77408"/>
    <property type="gene ID" value="RB12132"/>
</dbReference>
<name>Q7UJ50_RHOBA</name>
<reference evidence="2 3" key="1">
    <citation type="journal article" date="2003" name="Proc. Natl. Acad. Sci. U.S.A.">
        <title>Complete genome sequence of the marine planctomycete Pirellula sp. strain 1.</title>
        <authorList>
            <person name="Gloeckner F.O."/>
            <person name="Kube M."/>
            <person name="Bauer M."/>
            <person name="Teeling H."/>
            <person name="Lombardot T."/>
            <person name="Ludwig W."/>
            <person name="Gade D."/>
            <person name="Beck A."/>
            <person name="Borzym K."/>
            <person name="Heitmann K."/>
            <person name="Rabus R."/>
            <person name="Schlesner H."/>
            <person name="Amann R."/>
            <person name="Reinhardt R."/>
        </authorList>
    </citation>
    <scope>NUCLEOTIDE SEQUENCE [LARGE SCALE GENOMIC DNA]</scope>
    <source>
        <strain evidence="3">DSM 10527 / NCIMB 13988 / SH1</strain>
    </source>
</reference>
<evidence type="ECO:0000256" key="1">
    <source>
        <dbReference type="SAM" id="MobiDB-lite"/>
    </source>
</evidence>
<proteinExistence type="predicted"/>
<organism evidence="2 3">
    <name type="scientific">Rhodopirellula baltica (strain DSM 10527 / NCIMB 13988 / SH1)</name>
    <dbReference type="NCBI Taxonomy" id="243090"/>
    <lineage>
        <taxon>Bacteria</taxon>
        <taxon>Pseudomonadati</taxon>
        <taxon>Planctomycetota</taxon>
        <taxon>Planctomycetia</taxon>
        <taxon>Pirellulales</taxon>
        <taxon>Pirellulaceae</taxon>
        <taxon>Rhodopirellula</taxon>
    </lineage>
</organism>
<dbReference type="KEGG" id="rba:RB12132"/>
<keyword evidence="3" id="KW-1185">Reference proteome</keyword>
<dbReference type="HOGENOM" id="CLU_3122036_0_0_0"/>
<feature type="compositionally biased region" description="Polar residues" evidence="1">
    <location>
        <begin position="25"/>
        <end position="44"/>
    </location>
</feature>
<dbReference type="InParanoid" id="Q7UJ50"/>
<dbReference type="EMBL" id="BX294154">
    <property type="protein sequence ID" value="CAD77408.1"/>
    <property type="molecule type" value="Genomic_DNA"/>
</dbReference>
<feature type="region of interest" description="Disordered" evidence="1">
    <location>
        <begin position="24"/>
        <end position="50"/>
    </location>
</feature>
<evidence type="ECO:0000313" key="3">
    <source>
        <dbReference type="Proteomes" id="UP000001025"/>
    </source>
</evidence>
<sequence>MRWDVAFAVQSPAQPVADRSVAIRSGTNESGRTSRGATTANSLGFQPKVF</sequence>
<dbReference type="STRING" id="243090.RB12132"/>
<accession>Q7UJ50</accession>